<dbReference type="OrthoDB" id="3544660at2759"/>
<keyword evidence="2" id="KW-1185">Reference proteome</keyword>
<reference evidence="1 2" key="1">
    <citation type="submission" date="2017-12" db="EMBL/GenBank/DDBJ databases">
        <title>Comparative genomics of Botrytis spp.</title>
        <authorList>
            <person name="Valero-Jimenez C.A."/>
            <person name="Tapia P."/>
            <person name="Veloso J."/>
            <person name="Silva-Moreno E."/>
            <person name="Staats M."/>
            <person name="Valdes J.H."/>
            <person name="Van Kan J.A.L."/>
        </authorList>
    </citation>
    <scope>NUCLEOTIDE SEQUENCE [LARGE SCALE GENOMIC DNA]</scope>
    <source>
        <strain evidence="1 2">MUCL435</strain>
    </source>
</reference>
<gene>
    <name evidence="1" type="ORF">BGAL_0234g00200</name>
</gene>
<proteinExistence type="predicted"/>
<accession>A0A4S8QUU5</accession>
<evidence type="ECO:0000313" key="1">
    <source>
        <dbReference type="EMBL" id="THV48680.1"/>
    </source>
</evidence>
<evidence type="ECO:0000313" key="2">
    <source>
        <dbReference type="Proteomes" id="UP000308671"/>
    </source>
</evidence>
<name>A0A4S8QUU5_9HELO</name>
<organism evidence="1 2">
    <name type="scientific">Botrytis galanthina</name>
    <dbReference type="NCBI Taxonomy" id="278940"/>
    <lineage>
        <taxon>Eukaryota</taxon>
        <taxon>Fungi</taxon>
        <taxon>Dikarya</taxon>
        <taxon>Ascomycota</taxon>
        <taxon>Pezizomycotina</taxon>
        <taxon>Leotiomycetes</taxon>
        <taxon>Helotiales</taxon>
        <taxon>Sclerotiniaceae</taxon>
        <taxon>Botrytis</taxon>
    </lineage>
</organism>
<sequence length="161" mass="18317">MITLKAFENWVVGVKDYKGDIITEERVNAAHKKLIEIHPEELASITRKMVMGFFNLHPLEFEKKHLPVIYAASMQVERMEKGPKSTIKKLTNTTHLDAELCEYKQICLHKKIDDLALALFKNNRLSAETYAKFCLEFFDTSVKESAAPAKQVATPKQGPVP</sequence>
<comment type="caution">
    <text evidence="1">The sequence shown here is derived from an EMBL/GenBank/DDBJ whole genome shotgun (WGS) entry which is preliminary data.</text>
</comment>
<protein>
    <submittedName>
        <fullName evidence="1">Uncharacterized protein</fullName>
    </submittedName>
</protein>
<dbReference type="Proteomes" id="UP000308671">
    <property type="component" value="Unassembled WGS sequence"/>
</dbReference>
<dbReference type="EMBL" id="PQXL01000234">
    <property type="protein sequence ID" value="THV48680.1"/>
    <property type="molecule type" value="Genomic_DNA"/>
</dbReference>
<dbReference type="AlphaFoldDB" id="A0A4S8QUU5"/>